<proteinExistence type="predicted"/>
<protein>
    <submittedName>
        <fullName evidence="2">Fimbrillin family protein</fullName>
    </submittedName>
</protein>
<accession>A0A9D1KH37</accession>
<evidence type="ECO:0000313" key="2">
    <source>
        <dbReference type="EMBL" id="HIT47351.1"/>
    </source>
</evidence>
<reference evidence="2" key="1">
    <citation type="submission" date="2020-10" db="EMBL/GenBank/DDBJ databases">
        <authorList>
            <person name="Gilroy R."/>
        </authorList>
    </citation>
    <scope>NUCLEOTIDE SEQUENCE</scope>
    <source>
        <strain evidence="2">ChiHecec2B26-709</strain>
    </source>
</reference>
<feature type="region of interest" description="Disordered" evidence="1">
    <location>
        <begin position="40"/>
        <end position="62"/>
    </location>
</feature>
<organism evidence="2 3">
    <name type="scientific">Candidatus Cryptobacteroides merdipullorum</name>
    <dbReference type="NCBI Taxonomy" id="2840771"/>
    <lineage>
        <taxon>Bacteria</taxon>
        <taxon>Pseudomonadati</taxon>
        <taxon>Bacteroidota</taxon>
        <taxon>Bacteroidia</taxon>
        <taxon>Bacteroidales</taxon>
        <taxon>Candidatus Cryptobacteroides</taxon>
    </lineage>
</organism>
<evidence type="ECO:0000313" key="3">
    <source>
        <dbReference type="Proteomes" id="UP000886881"/>
    </source>
</evidence>
<dbReference type="Proteomes" id="UP000886881">
    <property type="component" value="Unassembled WGS sequence"/>
</dbReference>
<comment type="caution">
    <text evidence="2">The sequence shown here is derived from an EMBL/GenBank/DDBJ whole genome shotgun (WGS) entry which is preliminary data.</text>
</comment>
<sequence length="527" mass="54741">MLLLAATACTQDEPGGQGNELPYGEYPLQISGVTLDVESSAEPWSTEEPQTRVAENDNGTGSVWQWDGSEKIRVQLGDETADYTLNVGPILTADKQLYWTSTAPATVTARYPTDETVNLSDQSNALAYVLKAEAPNAAYNNEITLSFKHQLAKVRVVLSGTQTSLAQSVEVYGYTTYTNNEGVPTAVSTQGWLKMKNTTYADGTECWEANVVPGTIDLANFIRLNGHAVVEKDNLTDVPEVLNAAKMYTINLTVGEKITDIKDNTTISDDGYYRVSGTFNQQINITGGKPTIYLKGASINVSDGPAISITGGTPTIHVIEEGNSTADVLTANGGSSGSIGSGTGIGSPVGGTQGGNIIIRNLTVHATGGGNNNVSGAGIGSSTNGACGDITIEDAVIVATGGDCAAGIGMGCNYWNSTTGSIGKITITDSDVTASGGYGAAAIGFSLSELFSGSGDTYRAGRITITTEDEAGFLSKLKPGMAPGFSLTPQRIGKGAYNLTPTFLNTAGTGLWEGVVINGTSYQYGVQ</sequence>
<dbReference type="EMBL" id="DVLC01000108">
    <property type="protein sequence ID" value="HIT47351.1"/>
    <property type="molecule type" value="Genomic_DNA"/>
</dbReference>
<dbReference type="AlphaFoldDB" id="A0A9D1KH37"/>
<reference evidence="2" key="2">
    <citation type="journal article" date="2021" name="PeerJ">
        <title>Extensive microbial diversity within the chicken gut microbiome revealed by metagenomics and culture.</title>
        <authorList>
            <person name="Gilroy R."/>
            <person name="Ravi A."/>
            <person name="Getino M."/>
            <person name="Pursley I."/>
            <person name="Horton D.L."/>
            <person name="Alikhan N.F."/>
            <person name="Baker D."/>
            <person name="Gharbi K."/>
            <person name="Hall N."/>
            <person name="Watson M."/>
            <person name="Adriaenssens E.M."/>
            <person name="Foster-Nyarko E."/>
            <person name="Jarju S."/>
            <person name="Secka A."/>
            <person name="Antonio M."/>
            <person name="Oren A."/>
            <person name="Chaudhuri R.R."/>
            <person name="La Ragione R."/>
            <person name="Hildebrand F."/>
            <person name="Pallen M.J."/>
        </authorList>
    </citation>
    <scope>NUCLEOTIDE SEQUENCE</scope>
    <source>
        <strain evidence="2">ChiHecec2B26-709</strain>
    </source>
</reference>
<evidence type="ECO:0000256" key="1">
    <source>
        <dbReference type="SAM" id="MobiDB-lite"/>
    </source>
</evidence>
<name>A0A9D1KH37_9BACT</name>
<gene>
    <name evidence="2" type="ORF">IAC35_05800</name>
</gene>